<evidence type="ECO:0000256" key="1">
    <source>
        <dbReference type="ARBA" id="ARBA00004196"/>
    </source>
</evidence>
<dbReference type="RefSeq" id="WP_121285547.1">
    <property type="nucleotide sequence ID" value="NZ_RCCK01000013.1"/>
</dbReference>
<dbReference type="OrthoDB" id="793244at2"/>
<keyword evidence="3" id="KW-0676">Redox-active center</keyword>
<dbReference type="EMBL" id="RCCK01000013">
    <property type="protein sequence ID" value="RLJ73658.1"/>
    <property type="molecule type" value="Genomic_DNA"/>
</dbReference>
<evidence type="ECO:0000313" key="9">
    <source>
        <dbReference type="Proteomes" id="UP000297429"/>
    </source>
</evidence>
<organism evidence="6 8">
    <name type="scientific">Pedobacter alluvionis</name>
    <dbReference type="NCBI Taxonomy" id="475253"/>
    <lineage>
        <taxon>Bacteria</taxon>
        <taxon>Pseudomonadati</taxon>
        <taxon>Bacteroidota</taxon>
        <taxon>Sphingobacteriia</taxon>
        <taxon>Sphingobacteriales</taxon>
        <taxon>Sphingobacteriaceae</taxon>
        <taxon>Pedobacter</taxon>
    </lineage>
</organism>
<accession>A0A497XXN8</accession>
<dbReference type="InterPro" id="IPR036249">
    <property type="entry name" value="Thioredoxin-like_sf"/>
</dbReference>
<dbReference type="EMBL" id="SOPX01000001">
    <property type="protein sequence ID" value="TFB32717.1"/>
    <property type="molecule type" value="Genomic_DNA"/>
</dbReference>
<keyword evidence="9" id="KW-1185">Reference proteome</keyword>
<sequence length="192" mass="21959">MKPKFRSKQIKIYSVCTVIIFLNCSMAFSSKAQSSVDSIPSLMVGDQLPEDFWKTKHQIYNGEDLTNKDLSGYKGKLLILDFWATWCGSCVSSLPKLSKLQQNFTGKMKVILVNCYNTRDNEKKISDFYLKRKDLLLAPQLPTVINDRSLLQMFPHRIIPHYVWIDANGTVAAITNSQYINACQIKQLLSVR</sequence>
<comment type="caution">
    <text evidence="6">The sequence shown here is derived from an EMBL/GenBank/DDBJ whole genome shotgun (WGS) entry which is preliminary data.</text>
</comment>
<dbReference type="InterPro" id="IPR050553">
    <property type="entry name" value="Thioredoxin_ResA/DsbE_sf"/>
</dbReference>
<dbReference type="AlphaFoldDB" id="A0A497XXN8"/>
<dbReference type="CDD" id="cd02966">
    <property type="entry name" value="TlpA_like_family"/>
    <property type="match status" value="1"/>
</dbReference>
<comment type="subcellular location">
    <subcellularLocation>
        <location evidence="1">Cell envelope</location>
    </subcellularLocation>
</comment>
<feature type="chain" id="PRO_5044605515" evidence="4">
    <location>
        <begin position="33"/>
        <end position="192"/>
    </location>
</feature>
<dbReference type="PANTHER" id="PTHR42852:SF13">
    <property type="entry name" value="PROTEIN DIPZ"/>
    <property type="match status" value="1"/>
</dbReference>
<reference evidence="7 9" key="2">
    <citation type="submission" date="2019-03" db="EMBL/GenBank/DDBJ databases">
        <authorList>
            <person name="He R.-H."/>
        </authorList>
    </citation>
    <scope>NUCLEOTIDE SEQUENCE [LARGE SCALE GENOMIC DNA]</scope>
    <source>
        <strain evidence="7 9">DSM 19624</strain>
    </source>
</reference>
<dbReference type="Proteomes" id="UP000273898">
    <property type="component" value="Unassembled WGS sequence"/>
</dbReference>
<evidence type="ECO:0000259" key="5">
    <source>
        <dbReference type="PROSITE" id="PS51352"/>
    </source>
</evidence>
<evidence type="ECO:0000313" key="8">
    <source>
        <dbReference type="Proteomes" id="UP000273898"/>
    </source>
</evidence>
<proteinExistence type="predicted"/>
<dbReference type="GO" id="GO:0030313">
    <property type="term" value="C:cell envelope"/>
    <property type="evidence" value="ECO:0007669"/>
    <property type="project" value="UniProtKB-SubCell"/>
</dbReference>
<keyword evidence="2" id="KW-0201">Cytochrome c-type biogenesis</keyword>
<feature type="domain" description="Thioredoxin" evidence="5">
    <location>
        <begin position="42"/>
        <end position="192"/>
    </location>
</feature>
<gene>
    <name evidence="6" type="ORF">BCL90_3820</name>
    <name evidence="7" type="ORF">E3V97_01375</name>
</gene>
<dbReference type="GO" id="GO:0016853">
    <property type="term" value="F:isomerase activity"/>
    <property type="evidence" value="ECO:0007669"/>
    <property type="project" value="UniProtKB-KW"/>
</dbReference>
<evidence type="ECO:0000256" key="2">
    <source>
        <dbReference type="ARBA" id="ARBA00022748"/>
    </source>
</evidence>
<keyword evidence="6" id="KW-0413">Isomerase</keyword>
<reference evidence="6 8" key="1">
    <citation type="submission" date="2018-10" db="EMBL/GenBank/DDBJ databases">
        <title>Genomic Encyclopedia of Archaeal and Bacterial Type Strains, Phase II (KMG-II): from individual species to whole genera.</title>
        <authorList>
            <person name="Goeker M."/>
        </authorList>
    </citation>
    <scope>NUCLEOTIDE SEQUENCE [LARGE SCALE GENOMIC DNA]</scope>
    <source>
        <strain evidence="6 8">DSM 19624</strain>
    </source>
</reference>
<dbReference type="InterPro" id="IPR017937">
    <property type="entry name" value="Thioredoxin_CS"/>
</dbReference>
<evidence type="ECO:0000256" key="3">
    <source>
        <dbReference type="ARBA" id="ARBA00023284"/>
    </source>
</evidence>
<dbReference type="SUPFAM" id="SSF52833">
    <property type="entry name" value="Thioredoxin-like"/>
    <property type="match status" value="1"/>
</dbReference>
<dbReference type="Gene3D" id="3.40.30.10">
    <property type="entry name" value="Glutaredoxin"/>
    <property type="match status" value="1"/>
</dbReference>
<dbReference type="PROSITE" id="PS00194">
    <property type="entry name" value="THIOREDOXIN_1"/>
    <property type="match status" value="1"/>
</dbReference>
<protein>
    <submittedName>
        <fullName evidence="6">Thiol-disulfide isomerase/thioredoxin</fullName>
    </submittedName>
    <submittedName>
        <fullName evidence="7">TlpA family protein disulfide reductase</fullName>
    </submittedName>
</protein>
<dbReference type="PANTHER" id="PTHR42852">
    <property type="entry name" value="THIOL:DISULFIDE INTERCHANGE PROTEIN DSBE"/>
    <property type="match status" value="1"/>
</dbReference>
<dbReference type="InterPro" id="IPR013740">
    <property type="entry name" value="Redoxin"/>
</dbReference>
<keyword evidence="4" id="KW-0732">Signal</keyword>
<dbReference type="PROSITE" id="PS51352">
    <property type="entry name" value="THIOREDOXIN_2"/>
    <property type="match status" value="1"/>
</dbReference>
<evidence type="ECO:0000313" key="6">
    <source>
        <dbReference type="EMBL" id="RLJ73658.1"/>
    </source>
</evidence>
<name>A0A497XXN8_9SPHI</name>
<dbReference type="Proteomes" id="UP000297429">
    <property type="component" value="Unassembled WGS sequence"/>
</dbReference>
<evidence type="ECO:0000256" key="4">
    <source>
        <dbReference type="SAM" id="SignalP"/>
    </source>
</evidence>
<dbReference type="Pfam" id="PF08534">
    <property type="entry name" value="Redoxin"/>
    <property type="match status" value="1"/>
</dbReference>
<evidence type="ECO:0000313" key="7">
    <source>
        <dbReference type="EMBL" id="TFB32717.1"/>
    </source>
</evidence>
<dbReference type="GO" id="GO:0017004">
    <property type="term" value="P:cytochrome complex assembly"/>
    <property type="evidence" value="ECO:0007669"/>
    <property type="project" value="UniProtKB-KW"/>
</dbReference>
<dbReference type="InterPro" id="IPR013766">
    <property type="entry name" value="Thioredoxin_domain"/>
</dbReference>
<dbReference type="GO" id="GO:0016491">
    <property type="term" value="F:oxidoreductase activity"/>
    <property type="evidence" value="ECO:0007669"/>
    <property type="project" value="InterPro"/>
</dbReference>
<feature type="signal peptide" evidence="4">
    <location>
        <begin position="1"/>
        <end position="32"/>
    </location>
</feature>